<evidence type="ECO:0000256" key="12">
    <source>
        <dbReference type="PROSITE-ProRule" id="PRU00175"/>
    </source>
</evidence>
<dbReference type="SUPFAM" id="SSF57850">
    <property type="entry name" value="RING/U-box"/>
    <property type="match status" value="1"/>
</dbReference>
<accession>A0A6T6TRX2</accession>
<keyword evidence="7 12" id="KW-0863">Zinc-finger</keyword>
<keyword evidence="5" id="KW-0812">Transmembrane</keyword>
<feature type="region of interest" description="Disordered" evidence="13">
    <location>
        <begin position="244"/>
        <end position="263"/>
    </location>
</feature>
<reference evidence="16" key="1">
    <citation type="submission" date="2021-01" db="EMBL/GenBank/DDBJ databases">
        <authorList>
            <person name="Corre E."/>
            <person name="Pelletier E."/>
            <person name="Niang G."/>
            <person name="Scheremetjew M."/>
            <person name="Finn R."/>
            <person name="Kale V."/>
            <person name="Holt S."/>
            <person name="Cochrane G."/>
            <person name="Meng A."/>
            <person name="Brown T."/>
            <person name="Cohen L."/>
        </authorList>
    </citation>
    <scope>NUCLEOTIDE SEQUENCE</scope>
    <source>
        <strain evidence="16">CCMP2058</strain>
    </source>
</reference>
<comment type="subcellular location">
    <subcellularLocation>
        <location evidence="2">Membrane</location>
        <topology evidence="2">Multi-pass membrane protein</topology>
    </subcellularLocation>
</comment>
<evidence type="ECO:0000256" key="3">
    <source>
        <dbReference type="ARBA" id="ARBA00012483"/>
    </source>
</evidence>
<dbReference type="GO" id="GO:0016020">
    <property type="term" value="C:membrane"/>
    <property type="evidence" value="ECO:0007669"/>
    <property type="project" value="UniProtKB-SubCell"/>
</dbReference>
<evidence type="ECO:0000256" key="4">
    <source>
        <dbReference type="ARBA" id="ARBA00022679"/>
    </source>
</evidence>
<dbReference type="Pfam" id="PF13639">
    <property type="entry name" value="zf-RING_2"/>
    <property type="match status" value="1"/>
</dbReference>
<feature type="compositionally biased region" description="Basic and acidic residues" evidence="13">
    <location>
        <begin position="248"/>
        <end position="263"/>
    </location>
</feature>
<dbReference type="InterPro" id="IPR001841">
    <property type="entry name" value="Znf_RING"/>
</dbReference>
<evidence type="ECO:0000256" key="7">
    <source>
        <dbReference type="ARBA" id="ARBA00022771"/>
    </source>
</evidence>
<name>A0A6T6TRX2_9EUKA</name>
<evidence type="ECO:0000256" key="8">
    <source>
        <dbReference type="ARBA" id="ARBA00022786"/>
    </source>
</evidence>
<proteinExistence type="predicted"/>
<dbReference type="Gene3D" id="3.30.40.10">
    <property type="entry name" value="Zinc/RING finger domain, C3HC4 (zinc finger)"/>
    <property type="match status" value="1"/>
</dbReference>
<dbReference type="GO" id="GO:0061630">
    <property type="term" value="F:ubiquitin protein ligase activity"/>
    <property type="evidence" value="ECO:0007669"/>
    <property type="project" value="UniProtKB-EC"/>
</dbReference>
<evidence type="ECO:0000313" key="15">
    <source>
        <dbReference type="EMBL" id="CAD8444296.1"/>
    </source>
</evidence>
<dbReference type="InterPro" id="IPR013083">
    <property type="entry name" value="Znf_RING/FYVE/PHD"/>
</dbReference>
<dbReference type="EMBL" id="HBEM01010895">
    <property type="protein sequence ID" value="CAD8444296.1"/>
    <property type="molecule type" value="Transcribed_RNA"/>
</dbReference>
<comment type="catalytic activity">
    <reaction evidence="1">
        <text>S-ubiquitinyl-[E2 ubiquitin-conjugating enzyme]-L-cysteine + [acceptor protein]-L-lysine = [E2 ubiquitin-conjugating enzyme]-L-cysteine + N(6)-ubiquitinyl-[acceptor protein]-L-lysine.</text>
        <dbReference type="EC" id="2.3.2.27"/>
    </reaction>
</comment>
<dbReference type="PANTHER" id="PTHR45977:SF4">
    <property type="entry name" value="RING-TYPE DOMAIN-CONTAINING PROTEIN"/>
    <property type="match status" value="1"/>
</dbReference>
<keyword evidence="9" id="KW-0862">Zinc</keyword>
<dbReference type="GO" id="GO:0008270">
    <property type="term" value="F:zinc ion binding"/>
    <property type="evidence" value="ECO:0007669"/>
    <property type="project" value="UniProtKB-KW"/>
</dbReference>
<evidence type="ECO:0000313" key="16">
    <source>
        <dbReference type="EMBL" id="CAD8444298.1"/>
    </source>
</evidence>
<keyword evidence="6" id="KW-0479">Metal-binding</keyword>
<keyword evidence="11" id="KW-0472">Membrane</keyword>
<evidence type="ECO:0000256" key="11">
    <source>
        <dbReference type="ARBA" id="ARBA00023136"/>
    </source>
</evidence>
<evidence type="ECO:0000256" key="2">
    <source>
        <dbReference type="ARBA" id="ARBA00004141"/>
    </source>
</evidence>
<evidence type="ECO:0000256" key="6">
    <source>
        <dbReference type="ARBA" id="ARBA00022723"/>
    </source>
</evidence>
<dbReference type="AlphaFoldDB" id="A0A6T6TRX2"/>
<feature type="compositionally biased region" description="Polar residues" evidence="13">
    <location>
        <begin position="14"/>
        <end position="29"/>
    </location>
</feature>
<dbReference type="GO" id="GO:0006511">
    <property type="term" value="P:ubiquitin-dependent protein catabolic process"/>
    <property type="evidence" value="ECO:0007669"/>
    <property type="project" value="TreeGrafter"/>
</dbReference>
<keyword evidence="10" id="KW-1133">Transmembrane helix</keyword>
<evidence type="ECO:0000256" key="5">
    <source>
        <dbReference type="ARBA" id="ARBA00022692"/>
    </source>
</evidence>
<feature type="region of interest" description="Disordered" evidence="13">
    <location>
        <begin position="1"/>
        <end position="31"/>
    </location>
</feature>
<evidence type="ECO:0000256" key="10">
    <source>
        <dbReference type="ARBA" id="ARBA00022989"/>
    </source>
</evidence>
<evidence type="ECO:0000256" key="1">
    <source>
        <dbReference type="ARBA" id="ARBA00000900"/>
    </source>
</evidence>
<evidence type="ECO:0000256" key="9">
    <source>
        <dbReference type="ARBA" id="ARBA00022833"/>
    </source>
</evidence>
<protein>
    <recommendedName>
        <fullName evidence="3">RING-type E3 ubiquitin transferase</fullName>
        <ecNumber evidence="3">2.3.2.27</ecNumber>
    </recommendedName>
</protein>
<gene>
    <name evidence="15" type="ORF">LAMO00422_LOCUS7630</name>
    <name evidence="16" type="ORF">LAMO00422_LOCUS7631</name>
</gene>
<evidence type="ECO:0000256" key="13">
    <source>
        <dbReference type="SAM" id="MobiDB-lite"/>
    </source>
</evidence>
<feature type="domain" description="RING-type" evidence="14">
    <location>
        <begin position="270"/>
        <end position="311"/>
    </location>
</feature>
<dbReference type="PANTHER" id="PTHR45977">
    <property type="entry name" value="TARGET OF ERK KINASE MPK-1"/>
    <property type="match status" value="1"/>
</dbReference>
<keyword evidence="8" id="KW-0833">Ubl conjugation pathway</keyword>
<dbReference type="PROSITE" id="PS50089">
    <property type="entry name" value="ZF_RING_2"/>
    <property type="match status" value="1"/>
</dbReference>
<sequence>MGAACSSERHEGTPSANQGSRDAKGQSSGRDIYLVTVPPGARPGQQLLISTPQGQMRVQIPPGLGPGQQFRASIPRASNQSRGGALSAIPVDNPFRSTQPRVAAYEVRGAGSEVVNGIYEVDQQVDAVRSYRKRGTNIMLHRYPSMDNNGATVWWIADWGPGGRPADGDDTDYYFASSSSSTPPQNGWRVDTACHGRNPPPMVIPYGAYGQRPVGFHMPQPVSHSRGGAPLQLIKSLPECKYIKKNGPQKEGDKEGKNTKGESKATNDICCICLDQFKDGDSIIRLPCLHIFHSEEITKWLQKKHRCPLCQTSILQGFMADPSDSKSTT</sequence>
<evidence type="ECO:0000259" key="14">
    <source>
        <dbReference type="PROSITE" id="PS50089"/>
    </source>
</evidence>
<dbReference type="GO" id="GO:0016567">
    <property type="term" value="P:protein ubiquitination"/>
    <property type="evidence" value="ECO:0007669"/>
    <property type="project" value="TreeGrafter"/>
</dbReference>
<dbReference type="EMBL" id="HBEM01010896">
    <property type="protein sequence ID" value="CAD8444298.1"/>
    <property type="molecule type" value="Transcribed_RNA"/>
</dbReference>
<organism evidence="16">
    <name type="scientific">Amorphochlora amoebiformis</name>
    <dbReference type="NCBI Taxonomy" id="1561963"/>
    <lineage>
        <taxon>Eukaryota</taxon>
        <taxon>Sar</taxon>
        <taxon>Rhizaria</taxon>
        <taxon>Cercozoa</taxon>
        <taxon>Chlorarachniophyceae</taxon>
        <taxon>Amorphochlora</taxon>
    </lineage>
</organism>
<dbReference type="EC" id="2.3.2.27" evidence="3"/>
<dbReference type="SMART" id="SM00184">
    <property type="entry name" value="RING"/>
    <property type="match status" value="1"/>
</dbReference>
<keyword evidence="4" id="KW-0808">Transferase</keyword>